<keyword evidence="1" id="KW-1133">Transmembrane helix</keyword>
<keyword evidence="1" id="KW-0472">Membrane</keyword>
<keyword evidence="3" id="KW-1185">Reference proteome</keyword>
<keyword evidence="1" id="KW-0812">Transmembrane</keyword>
<evidence type="ECO:0000256" key="1">
    <source>
        <dbReference type="SAM" id="Phobius"/>
    </source>
</evidence>
<dbReference type="EMBL" id="VUYU01000008">
    <property type="protein sequence ID" value="NHZ34799.1"/>
    <property type="molecule type" value="Genomic_DNA"/>
</dbReference>
<protein>
    <recommendedName>
        <fullName evidence="4">Type II secretion system protein GspG C-terminal domain-containing protein</fullName>
    </recommendedName>
</protein>
<reference evidence="2 3" key="1">
    <citation type="submission" date="2019-09" db="EMBL/GenBank/DDBJ databases">
        <title>Taxonomy of Antarctic Massilia spp.: description of Massilia rubra sp. nov., Massilia aquatica sp. nov., Massilia mucilaginosa sp. nov., Massilia frigida sp. nov. isolated from streams, lakes and regoliths.</title>
        <authorList>
            <person name="Holochova P."/>
            <person name="Sedlacek I."/>
            <person name="Kralova S."/>
            <person name="Maslanova I."/>
            <person name="Busse H.-J."/>
            <person name="Stankova E."/>
            <person name="Vrbovska V."/>
            <person name="Kovarovic V."/>
            <person name="Bartak M."/>
            <person name="Svec P."/>
            <person name="Pantucek R."/>
        </authorList>
    </citation>
    <scope>NUCLEOTIDE SEQUENCE [LARGE SCALE GENOMIC DNA]</scope>
    <source>
        <strain evidence="2 3">CCM 8692</strain>
    </source>
</reference>
<name>A0ABX0LJH6_9BURK</name>
<gene>
    <name evidence="2" type="ORF">F0185_14585</name>
</gene>
<dbReference type="SUPFAM" id="SSF54523">
    <property type="entry name" value="Pili subunits"/>
    <property type="match status" value="1"/>
</dbReference>
<dbReference type="RefSeq" id="WP_167225573.1">
    <property type="nucleotide sequence ID" value="NZ_VUYU01000008.1"/>
</dbReference>
<evidence type="ECO:0000313" key="3">
    <source>
        <dbReference type="Proteomes" id="UP000785613"/>
    </source>
</evidence>
<proteinExistence type="predicted"/>
<dbReference type="Gene3D" id="3.30.700.10">
    <property type="entry name" value="Glycoprotein, Type 4 Pilin"/>
    <property type="match status" value="1"/>
</dbReference>
<organism evidence="2 3">
    <name type="scientific">Massilia rubra</name>
    <dbReference type="NCBI Taxonomy" id="2607910"/>
    <lineage>
        <taxon>Bacteria</taxon>
        <taxon>Pseudomonadati</taxon>
        <taxon>Pseudomonadota</taxon>
        <taxon>Betaproteobacteria</taxon>
        <taxon>Burkholderiales</taxon>
        <taxon>Oxalobacteraceae</taxon>
        <taxon>Telluria group</taxon>
        <taxon>Massilia</taxon>
    </lineage>
</organism>
<comment type="caution">
    <text evidence="2">The sequence shown here is derived from an EMBL/GenBank/DDBJ whole genome shotgun (WGS) entry which is preliminary data.</text>
</comment>
<dbReference type="Proteomes" id="UP000785613">
    <property type="component" value="Unassembled WGS sequence"/>
</dbReference>
<accession>A0ABX0LJH6</accession>
<dbReference type="InterPro" id="IPR045584">
    <property type="entry name" value="Pilin-like"/>
</dbReference>
<feature type="transmembrane region" description="Helical" evidence="1">
    <location>
        <begin position="6"/>
        <end position="23"/>
    </location>
</feature>
<sequence length="129" mass="14554">MKKKYLRIVMIFLILIVAGIVFISRMPRLDSDVAAFQHGENSATISSLGTAIEMWGRKHGRVPTDEEKFSVLGLSVRTIADGWQRPFIYKSQRTQGPQAFLLYSLGPNGIDEGGHGDDIVYRRERSEQN</sequence>
<evidence type="ECO:0000313" key="2">
    <source>
        <dbReference type="EMBL" id="NHZ34799.1"/>
    </source>
</evidence>
<evidence type="ECO:0008006" key="4">
    <source>
        <dbReference type="Google" id="ProtNLM"/>
    </source>
</evidence>